<dbReference type="EMBL" id="JAADYS010001408">
    <property type="protein sequence ID" value="KAF4463192.1"/>
    <property type="molecule type" value="Genomic_DNA"/>
</dbReference>
<organism evidence="2 3">
    <name type="scientific">Fusarium albosuccineum</name>
    <dbReference type="NCBI Taxonomy" id="1237068"/>
    <lineage>
        <taxon>Eukaryota</taxon>
        <taxon>Fungi</taxon>
        <taxon>Dikarya</taxon>
        <taxon>Ascomycota</taxon>
        <taxon>Pezizomycotina</taxon>
        <taxon>Sordariomycetes</taxon>
        <taxon>Hypocreomycetidae</taxon>
        <taxon>Hypocreales</taxon>
        <taxon>Nectriaceae</taxon>
        <taxon>Fusarium</taxon>
        <taxon>Fusarium decemcellulare species complex</taxon>
    </lineage>
</organism>
<accession>A0A8H4L592</accession>
<evidence type="ECO:0000256" key="1">
    <source>
        <dbReference type="SAM" id="MobiDB-lite"/>
    </source>
</evidence>
<feature type="compositionally biased region" description="Basic and acidic residues" evidence="1">
    <location>
        <begin position="60"/>
        <end position="72"/>
    </location>
</feature>
<reference evidence="2 3" key="1">
    <citation type="submission" date="2020-01" db="EMBL/GenBank/DDBJ databases">
        <title>Identification and distribution of gene clusters putatively required for synthesis of sphingolipid metabolism inhibitors in phylogenetically diverse species of the filamentous fungus Fusarium.</title>
        <authorList>
            <person name="Kim H.-S."/>
            <person name="Busman M."/>
            <person name="Brown D.W."/>
            <person name="Divon H."/>
            <person name="Uhlig S."/>
            <person name="Proctor R.H."/>
        </authorList>
    </citation>
    <scope>NUCLEOTIDE SEQUENCE [LARGE SCALE GENOMIC DNA]</scope>
    <source>
        <strain evidence="2 3">NRRL 20459</strain>
    </source>
</reference>
<feature type="region of interest" description="Disordered" evidence="1">
    <location>
        <begin position="1"/>
        <end position="128"/>
    </location>
</feature>
<dbReference type="OrthoDB" id="10616791at2759"/>
<evidence type="ECO:0000313" key="2">
    <source>
        <dbReference type="EMBL" id="KAF4463192.1"/>
    </source>
</evidence>
<keyword evidence="3" id="KW-1185">Reference proteome</keyword>
<comment type="caution">
    <text evidence="2">The sequence shown here is derived from an EMBL/GenBank/DDBJ whole genome shotgun (WGS) entry which is preliminary data.</text>
</comment>
<gene>
    <name evidence="2" type="ORF">FALBO_9982</name>
</gene>
<dbReference type="AlphaFoldDB" id="A0A8H4L592"/>
<feature type="compositionally biased region" description="Basic and acidic residues" evidence="1">
    <location>
        <begin position="1"/>
        <end position="19"/>
    </location>
</feature>
<dbReference type="Proteomes" id="UP000554235">
    <property type="component" value="Unassembled WGS sequence"/>
</dbReference>
<name>A0A8H4L592_9HYPO</name>
<evidence type="ECO:0000313" key="3">
    <source>
        <dbReference type="Proteomes" id="UP000554235"/>
    </source>
</evidence>
<proteinExistence type="predicted"/>
<feature type="compositionally biased region" description="Basic and acidic residues" evidence="1">
    <location>
        <begin position="110"/>
        <end position="128"/>
    </location>
</feature>
<feature type="compositionally biased region" description="Pro residues" evidence="1">
    <location>
        <begin position="25"/>
        <end position="40"/>
    </location>
</feature>
<sequence length="158" mass="17843">MDPETAKKAKDFLARRDVKQGPTPQGVPHPIFPPGFPVPPFLSHLVPHDTERQVPAMEQHVQEAKPTKTDKEKKKKKKQAPSSDVATHGSVTDDEEQAEAPKGKPVNFREAFRESRERMAKMSKEEREAKYPWLKDPIPKGVTADVAFDFLMEEFGSI</sequence>
<protein>
    <submittedName>
        <fullName evidence="2">Uncharacterized protein</fullName>
    </submittedName>
</protein>